<keyword evidence="2" id="KW-0689">Ribosomal protein</keyword>
<name>E4S5W4_CALA7</name>
<protein>
    <submittedName>
        <fullName evidence="5">RNA binding S1 domain protein</fullName>
    </submittedName>
</protein>
<dbReference type="InterPro" id="IPR050437">
    <property type="entry name" value="Ribos_protein_bS1-like"/>
</dbReference>
<dbReference type="Gene3D" id="2.40.50.140">
    <property type="entry name" value="Nucleic acid-binding proteins"/>
    <property type="match status" value="2"/>
</dbReference>
<evidence type="ECO:0000256" key="3">
    <source>
        <dbReference type="ARBA" id="ARBA00023274"/>
    </source>
</evidence>
<proteinExistence type="inferred from homology"/>
<organism evidence="5 6">
    <name type="scientific">Caldicellulosiruptor acetigenus (strain ATCC 700853 / DSM 12137 / I77R1B)</name>
    <name type="common">Caldicellulosiruptor kristjanssonii</name>
    <dbReference type="NCBI Taxonomy" id="632335"/>
    <lineage>
        <taxon>Bacteria</taxon>
        <taxon>Bacillati</taxon>
        <taxon>Bacillota</taxon>
        <taxon>Bacillota incertae sedis</taxon>
        <taxon>Caldicellulosiruptorales</taxon>
        <taxon>Caldicellulosiruptoraceae</taxon>
        <taxon>Caldicellulosiruptor</taxon>
    </lineage>
</organism>
<reference evidence="5 6" key="2">
    <citation type="journal article" date="2011" name="J. Bacteriol.">
        <title>Complete genome sequences for the anaerobic, extremely thermophilic plant biomass-degrading bacteria Caldicellulosiruptor hydrothermalis, Caldicellulosiruptor kristjanssonii, Caldicellulosiruptor kronotskyensis, Caldicellulosiruptor owensenis, and Caldicellulosiruptor lactoaceticus.</title>
        <authorList>
            <person name="Blumer-Schuette S.E."/>
            <person name="Ozdemir I."/>
            <person name="Mistry D."/>
            <person name="Lucas S."/>
            <person name="Lapidus A."/>
            <person name="Cheng J.F."/>
            <person name="Goodwin L.A."/>
            <person name="Pitluck S."/>
            <person name="Land M.L."/>
            <person name="Hauser L.J."/>
            <person name="Woyke T."/>
            <person name="Mikhailova N."/>
            <person name="Pati A."/>
            <person name="Kyrpides N.C."/>
            <person name="Ivanova N."/>
            <person name="Detter J.C."/>
            <person name="Walston-Davenport K."/>
            <person name="Han S."/>
            <person name="Adams M.W."/>
            <person name="Kelly R.M."/>
        </authorList>
    </citation>
    <scope>NUCLEOTIDE SEQUENCE [LARGE SCALE GENOMIC DNA]</scope>
    <source>
        <strain evidence="6">ATCC 700853 / DSM 12137 / I77R1B</strain>
    </source>
</reference>
<dbReference type="GO" id="GO:0006412">
    <property type="term" value="P:translation"/>
    <property type="evidence" value="ECO:0007669"/>
    <property type="project" value="TreeGrafter"/>
</dbReference>
<evidence type="ECO:0000259" key="4">
    <source>
        <dbReference type="PROSITE" id="PS50126"/>
    </source>
</evidence>
<dbReference type="GO" id="GO:0003729">
    <property type="term" value="F:mRNA binding"/>
    <property type="evidence" value="ECO:0007669"/>
    <property type="project" value="TreeGrafter"/>
</dbReference>
<dbReference type="SUPFAM" id="SSF50249">
    <property type="entry name" value="Nucleic acid-binding proteins"/>
    <property type="match status" value="2"/>
</dbReference>
<dbReference type="Pfam" id="PF00575">
    <property type="entry name" value="S1"/>
    <property type="match status" value="1"/>
</dbReference>
<dbReference type="InterPro" id="IPR012340">
    <property type="entry name" value="NA-bd_OB-fold"/>
</dbReference>
<evidence type="ECO:0000256" key="2">
    <source>
        <dbReference type="ARBA" id="ARBA00022980"/>
    </source>
</evidence>
<sequence>MQSTAQTKTDKRIYELQQAMKTGKILLGEVITKEQQNGKWYAVVKWKGLRLYCDEAELGLQEQVKNKADALLGALIEFVVVAQQHGKFYISRVKAMEKRRKIWQEKVREGDVVEGRITGVTPKNAFIEVLGYELALPAEEMLWNYTNDLRRHFKIADRVKAKVISKDPPKISVKETLPNPWDTPPCVEVGQVIVAPVDAIAPFGFLVKLDDGKQCLCPPYSNAREIPTIGTKVVVQIQNIDLEKKRIFGTIQRILR</sequence>
<evidence type="ECO:0000313" key="5">
    <source>
        <dbReference type="EMBL" id="ADQ41624.1"/>
    </source>
</evidence>
<dbReference type="GO" id="GO:0022627">
    <property type="term" value="C:cytosolic small ribosomal subunit"/>
    <property type="evidence" value="ECO:0007669"/>
    <property type="project" value="TreeGrafter"/>
</dbReference>
<keyword evidence="3" id="KW-0687">Ribonucleoprotein</keyword>
<evidence type="ECO:0000313" key="6">
    <source>
        <dbReference type="Proteomes" id="UP000009256"/>
    </source>
</evidence>
<reference key="1">
    <citation type="submission" date="2010-11" db="EMBL/GenBank/DDBJ databases">
        <title>Complete sequence of chromosome of Caldicellulosiruptor kristjanssonii 177R1B.</title>
        <authorList>
            <consortium name="US DOE Joint Genome Institute"/>
            <person name="Lucas S."/>
            <person name="Copeland A."/>
            <person name="Lapidus A."/>
            <person name="Cheng J.-F."/>
            <person name="Bruce D."/>
            <person name="Goodwin L."/>
            <person name="Pitluck S."/>
            <person name="Davenport K."/>
            <person name="Detter J.C."/>
            <person name="Han C."/>
            <person name="Tapia R."/>
            <person name="Land M."/>
            <person name="Hauser L."/>
            <person name="Jeffries C."/>
            <person name="Kyrpides N."/>
            <person name="Ivanova N."/>
            <person name="Mikhailova N."/>
            <person name="Blumer-Schuette S.E."/>
            <person name="Kelly R.M."/>
            <person name="Woyke T."/>
        </authorList>
    </citation>
    <scope>NUCLEOTIDE SEQUENCE</scope>
    <source>
        <strain>177R1B</strain>
    </source>
</reference>
<dbReference type="Proteomes" id="UP000009256">
    <property type="component" value="Chromosome"/>
</dbReference>
<dbReference type="PANTHER" id="PTHR10724:SF7">
    <property type="entry name" value="SMALL RIBOSOMAL SUBUNIT PROTEIN BS1C"/>
    <property type="match status" value="1"/>
</dbReference>
<dbReference type="RefSeq" id="WP_013433345.1">
    <property type="nucleotide sequence ID" value="NC_014721.1"/>
</dbReference>
<dbReference type="PANTHER" id="PTHR10724">
    <property type="entry name" value="30S RIBOSOMAL PROTEIN S1"/>
    <property type="match status" value="1"/>
</dbReference>
<dbReference type="PROSITE" id="PS50126">
    <property type="entry name" value="S1"/>
    <property type="match status" value="1"/>
</dbReference>
<dbReference type="GO" id="GO:0003735">
    <property type="term" value="F:structural constituent of ribosome"/>
    <property type="evidence" value="ECO:0007669"/>
    <property type="project" value="TreeGrafter"/>
</dbReference>
<gene>
    <name evidence="5" type="ordered locus">Calkr_2161</name>
</gene>
<accession>E4S5W4</accession>
<dbReference type="OrthoDB" id="9793609at2"/>
<dbReference type="STRING" id="632335.Calkr_2161"/>
<feature type="domain" description="S1 motif" evidence="4">
    <location>
        <begin position="110"/>
        <end position="178"/>
    </location>
</feature>
<dbReference type="AlphaFoldDB" id="E4S5W4"/>
<dbReference type="EMBL" id="CP002326">
    <property type="protein sequence ID" value="ADQ41624.1"/>
    <property type="molecule type" value="Genomic_DNA"/>
</dbReference>
<dbReference type="KEGG" id="cki:Calkr_2161"/>
<evidence type="ECO:0000256" key="1">
    <source>
        <dbReference type="ARBA" id="ARBA00006767"/>
    </source>
</evidence>
<dbReference type="SMART" id="SM00316">
    <property type="entry name" value="S1"/>
    <property type="match status" value="2"/>
</dbReference>
<dbReference type="eggNOG" id="COG0539">
    <property type="taxonomic scope" value="Bacteria"/>
</dbReference>
<comment type="similarity">
    <text evidence="1">Belongs to the bacterial ribosomal protein bS1 family.</text>
</comment>
<dbReference type="InterPro" id="IPR003029">
    <property type="entry name" value="S1_domain"/>
</dbReference>
<keyword evidence="6" id="KW-1185">Reference proteome</keyword>
<dbReference type="HOGENOM" id="CLU_1092739_0_0_9"/>